<accession>A0ABS1CF93</accession>
<evidence type="ECO:0000313" key="1">
    <source>
        <dbReference type="EMBL" id="MBK1630587.1"/>
    </source>
</evidence>
<reference evidence="1 2" key="1">
    <citation type="journal article" date="2020" name="Microorganisms">
        <title>Osmotic Adaptation and Compatible Solute Biosynthesis of Phototrophic Bacteria as Revealed from Genome Analyses.</title>
        <authorList>
            <person name="Imhoff J.F."/>
            <person name="Rahn T."/>
            <person name="Kunzel S."/>
            <person name="Keller A."/>
            <person name="Neulinger S.C."/>
        </authorList>
    </citation>
    <scope>NUCLEOTIDE SEQUENCE [LARGE SCALE GENOMIC DNA]</scope>
    <source>
        <strain evidence="1 2">DSM 6210</strain>
    </source>
</reference>
<name>A0ABS1CF93_9GAMM</name>
<dbReference type="Pfam" id="PF03692">
    <property type="entry name" value="CxxCxxCC"/>
    <property type="match status" value="1"/>
</dbReference>
<dbReference type="EMBL" id="NRRV01000013">
    <property type="protein sequence ID" value="MBK1630587.1"/>
    <property type="molecule type" value="Genomic_DNA"/>
</dbReference>
<proteinExistence type="predicted"/>
<organism evidence="1 2">
    <name type="scientific">Thiohalocapsa halophila</name>
    <dbReference type="NCBI Taxonomy" id="69359"/>
    <lineage>
        <taxon>Bacteria</taxon>
        <taxon>Pseudomonadati</taxon>
        <taxon>Pseudomonadota</taxon>
        <taxon>Gammaproteobacteria</taxon>
        <taxon>Chromatiales</taxon>
        <taxon>Chromatiaceae</taxon>
        <taxon>Thiohalocapsa</taxon>
    </lineage>
</organism>
<protein>
    <recommendedName>
        <fullName evidence="3">YkgJ family cysteine cluster protein</fullName>
    </recommendedName>
</protein>
<keyword evidence="2" id="KW-1185">Reference proteome</keyword>
<dbReference type="RefSeq" id="WP_200235594.1">
    <property type="nucleotide sequence ID" value="NZ_NRRV01000013.1"/>
</dbReference>
<evidence type="ECO:0000313" key="2">
    <source>
        <dbReference type="Proteomes" id="UP000748752"/>
    </source>
</evidence>
<evidence type="ECO:0008006" key="3">
    <source>
        <dbReference type="Google" id="ProtNLM"/>
    </source>
</evidence>
<dbReference type="Proteomes" id="UP000748752">
    <property type="component" value="Unassembled WGS sequence"/>
</dbReference>
<sequence>MPITCDSCAAACCRLEVPCVGVEDIPSHLIAHLTEADAAGNRRMRRLDDGWCAAVDRNAMNCRFYEHRPLPCRELTMGGDECLAARERLAGDAESML</sequence>
<gene>
    <name evidence="1" type="ORF">CKO31_07480</name>
</gene>
<dbReference type="InterPro" id="IPR005358">
    <property type="entry name" value="Puta_zinc/iron-chelating_dom"/>
</dbReference>
<comment type="caution">
    <text evidence="1">The sequence shown here is derived from an EMBL/GenBank/DDBJ whole genome shotgun (WGS) entry which is preliminary data.</text>
</comment>